<evidence type="ECO:0000256" key="3">
    <source>
        <dbReference type="ARBA" id="ARBA00023242"/>
    </source>
</evidence>
<organism evidence="4 5">
    <name type="scientific">Thraustotheca clavata</name>
    <dbReference type="NCBI Taxonomy" id="74557"/>
    <lineage>
        <taxon>Eukaryota</taxon>
        <taxon>Sar</taxon>
        <taxon>Stramenopiles</taxon>
        <taxon>Oomycota</taxon>
        <taxon>Saprolegniomycetes</taxon>
        <taxon>Saprolegniales</taxon>
        <taxon>Achlyaceae</taxon>
        <taxon>Thraustotheca</taxon>
    </lineage>
</organism>
<dbReference type="GO" id="GO:0071013">
    <property type="term" value="C:catalytic step 2 spliceosome"/>
    <property type="evidence" value="ECO:0007669"/>
    <property type="project" value="TreeGrafter"/>
</dbReference>
<name>A0A1V9ZYK4_9STRA</name>
<evidence type="ECO:0000313" key="4">
    <source>
        <dbReference type="EMBL" id="OQS03086.1"/>
    </source>
</evidence>
<dbReference type="GO" id="GO:0031048">
    <property type="term" value="P:regulatory ncRNA-mediated heterochromatin formation"/>
    <property type="evidence" value="ECO:0007669"/>
    <property type="project" value="TreeGrafter"/>
</dbReference>
<dbReference type="Proteomes" id="UP000243217">
    <property type="component" value="Unassembled WGS sequence"/>
</dbReference>
<evidence type="ECO:0000256" key="2">
    <source>
        <dbReference type="ARBA" id="ARBA00009265"/>
    </source>
</evidence>
<comment type="caution">
    <text evidence="4">The sequence shown here is derived from an EMBL/GenBank/DDBJ whole genome shotgun (WGS) entry which is preliminary data.</text>
</comment>
<comment type="similarity">
    <text evidence="2">Belongs to the NRDE2 family.</text>
</comment>
<dbReference type="AlphaFoldDB" id="A0A1V9ZYK4"/>
<accession>A0A1V9ZYK4</accession>
<reference evidence="4 5" key="1">
    <citation type="journal article" date="2014" name="Genome Biol. Evol.">
        <title>The secreted proteins of Achlya hypogyna and Thraustotheca clavata identify the ancestral oomycete secretome and reveal gene acquisitions by horizontal gene transfer.</title>
        <authorList>
            <person name="Misner I."/>
            <person name="Blouin N."/>
            <person name="Leonard G."/>
            <person name="Richards T.A."/>
            <person name="Lane C.E."/>
        </authorList>
    </citation>
    <scope>NUCLEOTIDE SEQUENCE [LARGE SCALE GENOMIC DNA]</scope>
    <source>
        <strain evidence="4 5">ATCC 34112</strain>
    </source>
</reference>
<dbReference type="Pfam" id="PF08424">
    <property type="entry name" value="NRDE-2"/>
    <property type="match status" value="1"/>
</dbReference>
<comment type="subcellular location">
    <subcellularLocation>
        <location evidence="1">Nucleus</location>
    </subcellularLocation>
</comment>
<gene>
    <name evidence="4" type="ORF">THRCLA_04602</name>
</gene>
<proteinExistence type="inferred from homology"/>
<dbReference type="GO" id="GO:1902369">
    <property type="term" value="P:negative regulation of RNA catabolic process"/>
    <property type="evidence" value="ECO:0007669"/>
    <property type="project" value="TreeGrafter"/>
</dbReference>
<dbReference type="InterPro" id="IPR013633">
    <property type="entry name" value="NRDE-2"/>
</dbReference>
<evidence type="ECO:0000313" key="5">
    <source>
        <dbReference type="Proteomes" id="UP000243217"/>
    </source>
</evidence>
<sequence>MFSAGRSDRKQSTIGSRAWLKVGKSFQKENKAEEDEEEEEKGEYVPVVPKEAAIVKETKHLKIEKPKQYVPKPYVVPSKVDKLYEIDRRSDKDNLFYGTLNAIDVPRYHLNKRKSRDPDDEVLMRYYDPKQKLSHLALHVRNLPHKTSREAFISSFVALEPYVPIKDDDEHVMSESQRAEAKIIAQNKHYNSTLRSDPTNVPLWIEFMHVQSENLEYESAKAKAKHRVLVLEKQISIWQRAMAANPTSLDLMELEWFLHMQRIDDNDIIQHLEQGATRFPENESIWLLLLQRKQLQFSTFSVTALRELYAQILQTLQMYDSCTIKS</sequence>
<dbReference type="PANTHER" id="PTHR13471">
    <property type="entry name" value="TETRATRICOPEPTIDE-LIKE HELICAL"/>
    <property type="match status" value="1"/>
</dbReference>
<keyword evidence="5" id="KW-1185">Reference proteome</keyword>
<dbReference type="OrthoDB" id="297219at2759"/>
<dbReference type="PANTHER" id="PTHR13471:SF0">
    <property type="entry name" value="NUCLEAR EXOSOME REGULATOR NRDE2"/>
    <property type="match status" value="1"/>
</dbReference>
<dbReference type="STRING" id="74557.A0A1V9ZYK4"/>
<dbReference type="EMBL" id="JNBS01001003">
    <property type="protein sequence ID" value="OQS03086.1"/>
    <property type="molecule type" value="Genomic_DNA"/>
</dbReference>
<evidence type="ECO:0000256" key="1">
    <source>
        <dbReference type="ARBA" id="ARBA00004123"/>
    </source>
</evidence>
<keyword evidence="3" id="KW-0539">Nucleus</keyword>
<protein>
    <submittedName>
        <fullName evidence="4">Uncharacterized protein</fullName>
    </submittedName>
</protein>